<feature type="transmembrane region" description="Helical" evidence="2">
    <location>
        <begin position="12"/>
        <end position="37"/>
    </location>
</feature>
<keyword evidence="2" id="KW-1133">Transmembrane helix</keyword>
<accession>A0AAD6GIZ5</accession>
<keyword evidence="2" id="KW-0812">Transmembrane</keyword>
<proteinExistence type="predicted"/>
<reference evidence="3 4" key="1">
    <citation type="journal article" date="2023" name="IMA Fungus">
        <title>Comparative genomic study of the Penicillium genus elucidates a diverse pangenome and 15 lateral gene transfer events.</title>
        <authorList>
            <person name="Petersen C."/>
            <person name="Sorensen T."/>
            <person name="Nielsen M.R."/>
            <person name="Sondergaard T.E."/>
            <person name="Sorensen J.L."/>
            <person name="Fitzpatrick D.A."/>
            <person name="Frisvad J.C."/>
            <person name="Nielsen K.L."/>
        </authorList>
    </citation>
    <scope>NUCLEOTIDE SEQUENCE [LARGE SCALE GENOMIC DNA]</scope>
    <source>
        <strain evidence="3 4">IBT 35679</strain>
    </source>
</reference>
<evidence type="ECO:0000313" key="3">
    <source>
        <dbReference type="EMBL" id="KAJ5547154.1"/>
    </source>
</evidence>
<protein>
    <submittedName>
        <fullName evidence="3">Uncharacterized protein</fullName>
    </submittedName>
</protein>
<evidence type="ECO:0000313" key="4">
    <source>
        <dbReference type="Proteomes" id="UP001220324"/>
    </source>
</evidence>
<dbReference type="EMBL" id="JAQIZZ010000003">
    <property type="protein sequence ID" value="KAJ5547154.1"/>
    <property type="molecule type" value="Genomic_DNA"/>
</dbReference>
<dbReference type="Proteomes" id="UP001220324">
    <property type="component" value="Unassembled WGS sequence"/>
</dbReference>
<name>A0AAD6GIZ5_9EURO</name>
<feature type="region of interest" description="Disordered" evidence="1">
    <location>
        <begin position="132"/>
        <end position="155"/>
    </location>
</feature>
<evidence type="ECO:0000256" key="2">
    <source>
        <dbReference type="SAM" id="Phobius"/>
    </source>
</evidence>
<organism evidence="3 4">
    <name type="scientific">Penicillium frequentans</name>
    <dbReference type="NCBI Taxonomy" id="3151616"/>
    <lineage>
        <taxon>Eukaryota</taxon>
        <taxon>Fungi</taxon>
        <taxon>Dikarya</taxon>
        <taxon>Ascomycota</taxon>
        <taxon>Pezizomycotina</taxon>
        <taxon>Eurotiomycetes</taxon>
        <taxon>Eurotiomycetidae</taxon>
        <taxon>Eurotiales</taxon>
        <taxon>Aspergillaceae</taxon>
        <taxon>Penicillium</taxon>
    </lineage>
</organism>
<comment type="caution">
    <text evidence="3">The sequence shown here is derived from an EMBL/GenBank/DDBJ whole genome shotgun (WGS) entry which is preliminary data.</text>
</comment>
<gene>
    <name evidence="3" type="ORF">N7494_004739</name>
</gene>
<evidence type="ECO:0000256" key="1">
    <source>
        <dbReference type="SAM" id="MobiDB-lite"/>
    </source>
</evidence>
<sequence>MSKDPQRTRFVKWWPISFAIAAVIFFVIGAALLGTYFNSSYSSCDDYYSYSYYSSTYCYGGSNGEFYGGIACIVIGGILKLTAWILFIVWCVKRSRIQQNNITYVNNAPAGAPQQSYAAPQPMYPMQPGASFAPKSPASPGPGYAEAAGTPPPKEGLASATGYKYCSQCGTAAHGRFCSQCGTQC</sequence>
<feature type="transmembrane region" description="Helical" evidence="2">
    <location>
        <begin position="66"/>
        <end position="92"/>
    </location>
</feature>
<keyword evidence="4" id="KW-1185">Reference proteome</keyword>
<keyword evidence="2" id="KW-0472">Membrane</keyword>
<dbReference type="AlphaFoldDB" id="A0AAD6GIZ5"/>